<name>A0A090IZR5_9BACI</name>
<dbReference type="RefSeq" id="WP_034773533.1">
    <property type="nucleotide sequence ID" value="NZ_CCRF01000103.1"/>
</dbReference>
<accession>A0A090IZR5</accession>
<sequence>MSSYIKVNYNELEKTAATIETYLDKQKNYMTKATNEVTTLKAFWSGKDYDNFLTQWNTLDDNDSTTKAFTKYLESYAEVLKKAAKEYKKAQEKAIRRANSL</sequence>
<evidence type="ECO:0000313" key="2">
    <source>
        <dbReference type="Proteomes" id="UP000040576"/>
    </source>
</evidence>
<dbReference type="SUPFAM" id="SSF140453">
    <property type="entry name" value="EsxAB dimer-like"/>
    <property type="match status" value="1"/>
</dbReference>
<organism evidence="1 2">
    <name type="scientific">Caldibacillus thermoamylovorans</name>
    <dbReference type="NCBI Taxonomy" id="35841"/>
    <lineage>
        <taxon>Bacteria</taxon>
        <taxon>Bacillati</taxon>
        <taxon>Bacillota</taxon>
        <taxon>Bacilli</taxon>
        <taxon>Bacillales</taxon>
        <taxon>Bacillaceae</taxon>
        <taxon>Caldibacillus</taxon>
    </lineage>
</organism>
<evidence type="ECO:0008006" key="3">
    <source>
        <dbReference type="Google" id="ProtNLM"/>
    </source>
</evidence>
<protein>
    <recommendedName>
        <fullName evidence="3">WXG100 family type VII secretion target</fullName>
    </recommendedName>
</protein>
<dbReference type="Proteomes" id="UP000040576">
    <property type="component" value="Unassembled WGS sequence"/>
</dbReference>
<proteinExistence type="predicted"/>
<reference evidence="1 2" key="1">
    <citation type="submission" date="2014-07" db="EMBL/GenBank/DDBJ databases">
        <authorList>
            <person name="Wibberg Daniel"/>
        </authorList>
    </citation>
    <scope>NUCLEOTIDE SEQUENCE [LARGE SCALE GENOMIC DNA]</scope>
</reference>
<gene>
    <name evidence="1" type="ORF">BT1A1_3471</name>
</gene>
<dbReference type="Gene3D" id="1.10.287.1060">
    <property type="entry name" value="ESAT-6-like"/>
    <property type="match status" value="1"/>
</dbReference>
<evidence type="ECO:0000313" key="1">
    <source>
        <dbReference type="EMBL" id="CEE03252.1"/>
    </source>
</evidence>
<dbReference type="EMBL" id="CCRF01000103">
    <property type="protein sequence ID" value="CEE03252.1"/>
    <property type="molecule type" value="Genomic_DNA"/>
</dbReference>
<dbReference type="Pfam" id="PF06013">
    <property type="entry name" value="WXG100"/>
    <property type="match status" value="1"/>
</dbReference>
<dbReference type="InterPro" id="IPR010310">
    <property type="entry name" value="T7SS_ESAT-6-like"/>
</dbReference>
<keyword evidence="2" id="KW-1185">Reference proteome</keyword>
<dbReference type="AlphaFoldDB" id="A0A090IZR5"/>
<dbReference type="InterPro" id="IPR036689">
    <property type="entry name" value="ESAT-6-like_sf"/>
</dbReference>